<dbReference type="Pfam" id="PF16484">
    <property type="entry name" value="CPT_N"/>
    <property type="match status" value="1"/>
</dbReference>
<evidence type="ECO:0000313" key="21">
    <source>
        <dbReference type="EMBL" id="PAA66071.1"/>
    </source>
</evidence>
<dbReference type="InterPro" id="IPR039551">
    <property type="entry name" value="Cho/carn_acyl_trans"/>
</dbReference>
<dbReference type="GO" id="GO:0031966">
    <property type="term" value="C:mitochondrial membrane"/>
    <property type="evidence" value="ECO:0007669"/>
    <property type="project" value="UniProtKB-SubCell"/>
</dbReference>
<dbReference type="InterPro" id="IPR032476">
    <property type="entry name" value="CPT_N"/>
</dbReference>
<evidence type="ECO:0000256" key="17">
    <source>
        <dbReference type="RuleBase" id="RU003801"/>
    </source>
</evidence>
<evidence type="ECO:0000256" key="7">
    <source>
        <dbReference type="ARBA" id="ARBA00022679"/>
    </source>
</evidence>
<dbReference type="InterPro" id="IPR042231">
    <property type="entry name" value="Cho/carn_acyl_trans_2"/>
</dbReference>
<dbReference type="STRING" id="282301.A0A267EX32"/>
<name>A0A267EX32_9PLAT</name>
<accession>A0A267EX32</accession>
<evidence type="ECO:0000256" key="3">
    <source>
        <dbReference type="ARBA" id="ARBA00005005"/>
    </source>
</evidence>
<evidence type="ECO:0000256" key="10">
    <source>
        <dbReference type="ARBA" id="ARBA00022989"/>
    </source>
</evidence>
<evidence type="ECO:0000256" key="9">
    <source>
        <dbReference type="ARBA" id="ARBA00022832"/>
    </source>
</evidence>
<keyword evidence="8 18" id="KW-0812">Transmembrane</keyword>
<feature type="transmembrane region" description="Helical" evidence="18">
    <location>
        <begin position="61"/>
        <end position="84"/>
    </location>
</feature>
<dbReference type="PANTHER" id="PTHR22589">
    <property type="entry name" value="CARNITINE O-ACYLTRANSFERASE"/>
    <property type="match status" value="1"/>
</dbReference>
<dbReference type="EMBL" id="NIVC01001592">
    <property type="protein sequence ID" value="PAA66071.1"/>
    <property type="molecule type" value="Genomic_DNA"/>
</dbReference>
<evidence type="ECO:0000256" key="11">
    <source>
        <dbReference type="ARBA" id="ARBA00023098"/>
    </source>
</evidence>
<evidence type="ECO:0000259" key="20">
    <source>
        <dbReference type="Pfam" id="PF16484"/>
    </source>
</evidence>
<gene>
    <name evidence="21" type="ORF">BOX15_Mlig027255g1</name>
</gene>
<evidence type="ECO:0000256" key="14">
    <source>
        <dbReference type="ARBA" id="ARBA00023315"/>
    </source>
</evidence>
<keyword evidence="9" id="KW-0276">Fatty acid metabolism</keyword>
<dbReference type="GO" id="GO:0004095">
    <property type="term" value="F:carnitine O-palmitoyltransferase activity"/>
    <property type="evidence" value="ECO:0007669"/>
    <property type="project" value="UniProtKB-EC"/>
</dbReference>
<comment type="catalytic activity">
    <reaction evidence="15">
        <text>(R)-carnitine + hexadecanoyl-CoA = O-hexadecanoyl-(R)-carnitine + CoA</text>
        <dbReference type="Rhea" id="RHEA:12661"/>
        <dbReference type="ChEBI" id="CHEBI:16347"/>
        <dbReference type="ChEBI" id="CHEBI:17490"/>
        <dbReference type="ChEBI" id="CHEBI:57287"/>
        <dbReference type="ChEBI" id="CHEBI:57379"/>
        <dbReference type="EC" id="2.3.1.21"/>
    </reaction>
    <physiologicalReaction direction="left-to-right" evidence="15">
        <dbReference type="Rhea" id="RHEA:12662"/>
    </physiologicalReaction>
</comment>
<dbReference type="InterPro" id="IPR000542">
    <property type="entry name" value="Carn_acyl_trans"/>
</dbReference>
<dbReference type="PROSITE" id="PS00440">
    <property type="entry name" value="ACYLTRANSF_C_2"/>
    <property type="match status" value="1"/>
</dbReference>
<dbReference type="Proteomes" id="UP000215902">
    <property type="component" value="Unassembled WGS sequence"/>
</dbReference>
<evidence type="ECO:0000256" key="8">
    <source>
        <dbReference type="ARBA" id="ARBA00022692"/>
    </source>
</evidence>
<evidence type="ECO:0000256" key="5">
    <source>
        <dbReference type="ARBA" id="ARBA00013243"/>
    </source>
</evidence>
<dbReference type="SUPFAM" id="SSF52777">
    <property type="entry name" value="CoA-dependent acyltransferases"/>
    <property type="match status" value="2"/>
</dbReference>
<evidence type="ECO:0000256" key="15">
    <source>
        <dbReference type="ARBA" id="ARBA00048480"/>
    </source>
</evidence>
<evidence type="ECO:0000256" key="18">
    <source>
        <dbReference type="SAM" id="Phobius"/>
    </source>
</evidence>
<feature type="domain" description="Choline/carnitine acyltransferase" evidence="19">
    <location>
        <begin position="179"/>
        <end position="763"/>
    </location>
</feature>
<proteinExistence type="inferred from homology"/>
<comment type="similarity">
    <text evidence="4 17">Belongs to the carnitine/choline acetyltransferase family.</text>
</comment>
<evidence type="ECO:0000256" key="6">
    <source>
        <dbReference type="ARBA" id="ARBA00022448"/>
    </source>
</evidence>
<dbReference type="EC" id="2.3.1.21" evidence="5"/>
<dbReference type="PANTHER" id="PTHR22589:SF31">
    <property type="entry name" value="CARNITINE O-PALMITOYLTRANSFERASE"/>
    <property type="match status" value="1"/>
</dbReference>
<keyword evidence="14 17" id="KW-0012">Acyltransferase</keyword>
<evidence type="ECO:0000256" key="12">
    <source>
        <dbReference type="ARBA" id="ARBA00023128"/>
    </source>
</evidence>
<keyword evidence="6" id="KW-0813">Transport</keyword>
<dbReference type="GO" id="GO:0006635">
    <property type="term" value="P:fatty acid beta-oxidation"/>
    <property type="evidence" value="ECO:0007669"/>
    <property type="project" value="UniProtKB-UniPathway"/>
</dbReference>
<feature type="active site" description="Proton acceptor" evidence="16">
    <location>
        <position position="476"/>
    </location>
</feature>
<keyword evidence="13 18" id="KW-0472">Membrane</keyword>
<keyword evidence="12" id="KW-0496">Mitochondrion</keyword>
<keyword evidence="22" id="KW-1185">Reference proteome</keyword>
<dbReference type="FunFam" id="3.30.559.10:FF:000002">
    <property type="entry name" value="carnitine O-palmitoyltransferase 1, liver isoform"/>
    <property type="match status" value="1"/>
</dbReference>
<evidence type="ECO:0000313" key="22">
    <source>
        <dbReference type="Proteomes" id="UP000215902"/>
    </source>
</evidence>
<dbReference type="GO" id="GO:0009437">
    <property type="term" value="P:carnitine metabolic process"/>
    <property type="evidence" value="ECO:0007669"/>
    <property type="project" value="TreeGrafter"/>
</dbReference>
<evidence type="ECO:0000256" key="2">
    <source>
        <dbReference type="ARBA" id="ARBA00004325"/>
    </source>
</evidence>
<evidence type="ECO:0000259" key="19">
    <source>
        <dbReference type="Pfam" id="PF00755"/>
    </source>
</evidence>
<sequence length="776" mass="87806">MAEAHQAVVFTLNVTNRGVRIEFDRAALRQVWQSGLRAYKKRCARLRNRLRDGVYPAKPSSLWLVMLLMISAAMLGSDLSFGFAAPLNRAVQWYLKVVPPHDTYVSYMVIGITVWLTAAMLHRWLIGLLLSYHGWMYESRGSVSLRTRLWAASMRLLVGAGSGNRRVGLYSFQGALPTLPVPALGDSVRRYLTSMEPLLDDTELVEMHRLAKEFQSGVGRKLQFYLRLKSWWAPNYVSDWWEEFVYLYSREPIMINSNYYGMDCLFVQPTRVQAARAANVTWGLLQCWRRICREEMRPLFAGDSVPLCSWQYERAFATTRVPGEERDYLVHLKDTGHIAVHHAGRYYALYFRHNNRWLEPHELEAQLQQILDDKSEPAPGERQLGALTAGNRSAWARARSLHFSRGVNKTSLEALEEAAFVLALDDEAGDYDPDDDAKLNRYAKLLLHGDGCNRWFDKSFTMVVFANGRLGLNAEHSWADAPILGQIWEEVTILYDQSGSCYNSDGHCVVRSSSSPAAELPAPVRLQWDLGQACIETIDQQLQIARNLINDVELHLVVHNAFGKGAIKACSMSPDAFIQLALQLAYFRDSGGQFCLTYEASMTRLFREGRTETVRSCTNESCKFVRAFEAGIATNAELRSLVRAAAERHQSMYRDAMTGRGVDRHLFALYVVSKYCQIYSPFLDKALKSQWKLSTSQTPHGLTGKLDLTRHPELVSCGGGFGPVSYDGYGVSYIIGGEDTIFFHISSRVSCQQTSSRRFGDRICAAMRDLRSLFAE</sequence>
<comment type="pathway">
    <text evidence="3">Lipid metabolism; fatty acid beta-oxidation.</text>
</comment>
<keyword evidence="7 17" id="KW-0808">Transferase</keyword>
<evidence type="ECO:0000256" key="13">
    <source>
        <dbReference type="ARBA" id="ARBA00023136"/>
    </source>
</evidence>
<dbReference type="InterPro" id="IPR023213">
    <property type="entry name" value="CAT-like_dom_sf"/>
</dbReference>
<dbReference type="Gene3D" id="3.30.559.70">
    <property type="entry name" value="Choline/Carnitine o-acyltransferase, domain 2"/>
    <property type="match status" value="1"/>
</dbReference>
<dbReference type="Pfam" id="PF00755">
    <property type="entry name" value="Carn_acyltransf"/>
    <property type="match status" value="1"/>
</dbReference>
<evidence type="ECO:0000256" key="16">
    <source>
        <dbReference type="PIRSR" id="PIRSR600542-1"/>
    </source>
</evidence>
<evidence type="ECO:0000256" key="1">
    <source>
        <dbReference type="ARBA" id="ARBA00004141"/>
    </source>
</evidence>
<dbReference type="Gene3D" id="3.30.559.10">
    <property type="entry name" value="Chloramphenicol acetyltransferase-like domain"/>
    <property type="match status" value="1"/>
</dbReference>
<dbReference type="OrthoDB" id="240216at2759"/>
<comment type="subcellular location">
    <subcellularLocation>
        <location evidence="1">Membrane</location>
        <topology evidence="1">Multi-pass membrane protein</topology>
    </subcellularLocation>
    <subcellularLocation>
        <location evidence="2">Mitochondrion membrane</location>
    </subcellularLocation>
</comment>
<dbReference type="FunFam" id="3.30.559.70:FF:000001">
    <property type="entry name" value="Carnitine O-palmitoyltransferase 1, liver isoform"/>
    <property type="match status" value="1"/>
</dbReference>
<dbReference type="Gene3D" id="6.10.250.1760">
    <property type="match status" value="1"/>
</dbReference>
<dbReference type="UniPathway" id="UPA00659"/>
<evidence type="ECO:0000256" key="4">
    <source>
        <dbReference type="ARBA" id="ARBA00005232"/>
    </source>
</evidence>
<dbReference type="AlphaFoldDB" id="A0A267EX32"/>
<comment type="caution">
    <text evidence="21">The sequence shown here is derived from an EMBL/GenBank/DDBJ whole genome shotgun (WGS) entry which is preliminary data.</text>
</comment>
<dbReference type="PROSITE" id="PS00439">
    <property type="entry name" value="ACYLTRANSF_C_1"/>
    <property type="match status" value="1"/>
</dbReference>
<protein>
    <recommendedName>
        <fullName evidence="5">carnitine O-palmitoyltransferase</fullName>
        <ecNumber evidence="5">2.3.1.21</ecNumber>
    </recommendedName>
</protein>
<keyword evidence="10 18" id="KW-1133">Transmembrane helix</keyword>
<feature type="transmembrane region" description="Helical" evidence="18">
    <location>
        <begin position="104"/>
        <end position="130"/>
    </location>
</feature>
<feature type="domain" description="Carnitine O-palmitoyltransferase N-terminal" evidence="20">
    <location>
        <begin position="1"/>
        <end position="47"/>
    </location>
</feature>
<reference evidence="21 22" key="1">
    <citation type="submission" date="2017-06" db="EMBL/GenBank/DDBJ databases">
        <title>A platform for efficient transgenesis in Macrostomum lignano, a flatworm model organism for stem cell research.</title>
        <authorList>
            <person name="Berezikov E."/>
        </authorList>
    </citation>
    <scope>NUCLEOTIDE SEQUENCE [LARGE SCALE GENOMIC DNA]</scope>
    <source>
        <strain evidence="21">DV1</strain>
        <tissue evidence="21">Whole organism</tissue>
    </source>
</reference>
<dbReference type="GO" id="GO:0015909">
    <property type="term" value="P:long-chain fatty acid transport"/>
    <property type="evidence" value="ECO:0007669"/>
    <property type="project" value="UniProtKB-ARBA"/>
</dbReference>
<keyword evidence="11" id="KW-0443">Lipid metabolism</keyword>
<organism evidence="21 22">
    <name type="scientific">Macrostomum lignano</name>
    <dbReference type="NCBI Taxonomy" id="282301"/>
    <lineage>
        <taxon>Eukaryota</taxon>
        <taxon>Metazoa</taxon>
        <taxon>Spiralia</taxon>
        <taxon>Lophotrochozoa</taxon>
        <taxon>Platyhelminthes</taxon>
        <taxon>Rhabditophora</taxon>
        <taxon>Macrostomorpha</taxon>
        <taxon>Macrostomida</taxon>
        <taxon>Macrostomidae</taxon>
        <taxon>Macrostomum</taxon>
    </lineage>
</organism>